<evidence type="ECO:0000256" key="1">
    <source>
        <dbReference type="ARBA" id="ARBA00010641"/>
    </source>
</evidence>
<evidence type="ECO:0000256" key="4">
    <source>
        <dbReference type="ARBA" id="ARBA00023163"/>
    </source>
</evidence>
<dbReference type="NCBIfam" id="TIGR02985">
    <property type="entry name" value="Sig70_bacteroi1"/>
    <property type="match status" value="1"/>
</dbReference>
<dbReference type="PANTHER" id="PTHR43133">
    <property type="entry name" value="RNA POLYMERASE ECF-TYPE SIGMA FACTO"/>
    <property type="match status" value="1"/>
</dbReference>
<dbReference type="SUPFAM" id="SSF88659">
    <property type="entry name" value="Sigma3 and sigma4 domains of RNA polymerase sigma factors"/>
    <property type="match status" value="1"/>
</dbReference>
<dbReference type="SUPFAM" id="SSF88946">
    <property type="entry name" value="Sigma2 domain of RNA polymerase sigma factors"/>
    <property type="match status" value="1"/>
</dbReference>
<dbReference type="Gene3D" id="1.10.1740.10">
    <property type="match status" value="1"/>
</dbReference>
<evidence type="ECO:0000259" key="5">
    <source>
        <dbReference type="Pfam" id="PF04542"/>
    </source>
</evidence>
<dbReference type="InterPro" id="IPR013324">
    <property type="entry name" value="RNA_pol_sigma_r3/r4-like"/>
</dbReference>
<evidence type="ECO:0000313" key="7">
    <source>
        <dbReference type="EMBL" id="WEK18405.1"/>
    </source>
</evidence>
<dbReference type="InterPro" id="IPR036388">
    <property type="entry name" value="WH-like_DNA-bd_sf"/>
</dbReference>
<dbReference type="Pfam" id="PF08281">
    <property type="entry name" value="Sigma70_r4_2"/>
    <property type="match status" value="1"/>
</dbReference>
<protein>
    <submittedName>
        <fullName evidence="7">RNA polymerase sigma-70 factor</fullName>
    </submittedName>
</protein>
<feature type="domain" description="RNA polymerase sigma-70 region 2" evidence="5">
    <location>
        <begin position="28"/>
        <end position="92"/>
    </location>
</feature>
<dbReference type="AlphaFoldDB" id="A0AAJ6B5S1"/>
<keyword evidence="3" id="KW-0731">Sigma factor</keyword>
<keyword evidence="4" id="KW-0804">Transcription</keyword>
<dbReference type="InterPro" id="IPR007627">
    <property type="entry name" value="RNA_pol_sigma70_r2"/>
</dbReference>
<dbReference type="GO" id="GO:0016987">
    <property type="term" value="F:sigma factor activity"/>
    <property type="evidence" value="ECO:0007669"/>
    <property type="project" value="UniProtKB-KW"/>
</dbReference>
<dbReference type="InterPro" id="IPR039425">
    <property type="entry name" value="RNA_pol_sigma-70-like"/>
</dbReference>
<name>A0AAJ6B5S1_9SPHI</name>
<dbReference type="Gene3D" id="1.10.10.10">
    <property type="entry name" value="Winged helix-like DNA-binding domain superfamily/Winged helix DNA-binding domain"/>
    <property type="match status" value="1"/>
</dbReference>
<accession>A0AAJ6B5S1</accession>
<evidence type="ECO:0000313" key="8">
    <source>
        <dbReference type="Proteomes" id="UP001214530"/>
    </source>
</evidence>
<proteinExistence type="inferred from homology"/>
<dbReference type="InterPro" id="IPR013249">
    <property type="entry name" value="RNA_pol_sigma70_r4_t2"/>
</dbReference>
<feature type="domain" description="RNA polymerase sigma factor 70 region 4 type 2" evidence="6">
    <location>
        <begin position="124"/>
        <end position="172"/>
    </location>
</feature>
<comment type="similarity">
    <text evidence="1">Belongs to the sigma-70 factor family. ECF subfamily.</text>
</comment>
<dbReference type="CDD" id="cd06171">
    <property type="entry name" value="Sigma70_r4"/>
    <property type="match status" value="1"/>
</dbReference>
<gene>
    <name evidence="7" type="ORF">P0Y49_16570</name>
</gene>
<evidence type="ECO:0000256" key="3">
    <source>
        <dbReference type="ARBA" id="ARBA00023082"/>
    </source>
</evidence>
<evidence type="ECO:0000256" key="2">
    <source>
        <dbReference type="ARBA" id="ARBA00023015"/>
    </source>
</evidence>
<dbReference type="PANTHER" id="PTHR43133:SF46">
    <property type="entry name" value="RNA POLYMERASE SIGMA-70 FACTOR ECF SUBFAMILY"/>
    <property type="match status" value="1"/>
</dbReference>
<dbReference type="EMBL" id="CP119313">
    <property type="protein sequence ID" value="WEK18405.1"/>
    <property type="molecule type" value="Genomic_DNA"/>
</dbReference>
<dbReference type="Pfam" id="PF04542">
    <property type="entry name" value="Sigma70_r2"/>
    <property type="match status" value="1"/>
</dbReference>
<sequence length="185" mass="21744">MNNYRDFSDAELVVQLKAGDHEAYSEIYNRYKYILTAHAYRKLQDIEEAKDIVQELFTNIWSKKDNLNIHSRLDAYLYGTLRNQVLHFMAHQKVITKYTDSLNNYLERGGGGHDSKMVERELLDMFERELAALPAKMRVVFELSRGEGLSHKQIAEQLDISDKTVKKQIHNATKLFLERIRFTLF</sequence>
<evidence type="ECO:0000259" key="6">
    <source>
        <dbReference type="Pfam" id="PF08281"/>
    </source>
</evidence>
<dbReference type="InterPro" id="IPR013325">
    <property type="entry name" value="RNA_pol_sigma_r2"/>
</dbReference>
<dbReference type="InterPro" id="IPR014284">
    <property type="entry name" value="RNA_pol_sigma-70_dom"/>
</dbReference>
<keyword evidence="2" id="KW-0805">Transcription regulation</keyword>
<organism evidence="7 8">
    <name type="scientific">Candidatus Pedobacter colombiensis</name>
    <dbReference type="NCBI Taxonomy" id="3121371"/>
    <lineage>
        <taxon>Bacteria</taxon>
        <taxon>Pseudomonadati</taxon>
        <taxon>Bacteroidota</taxon>
        <taxon>Sphingobacteriia</taxon>
        <taxon>Sphingobacteriales</taxon>
        <taxon>Sphingobacteriaceae</taxon>
        <taxon>Pedobacter</taxon>
    </lineage>
</organism>
<dbReference type="NCBIfam" id="TIGR02937">
    <property type="entry name" value="sigma70-ECF"/>
    <property type="match status" value="1"/>
</dbReference>
<reference evidence="7" key="1">
    <citation type="submission" date="2023-03" db="EMBL/GenBank/DDBJ databases">
        <title>Andean soil-derived lignocellulolytic bacterial consortium as a source of novel taxa and putative plastic-active enzymes.</title>
        <authorList>
            <person name="Diaz-Garcia L."/>
            <person name="Chuvochina M."/>
            <person name="Feuerriegel G."/>
            <person name="Bunk B."/>
            <person name="Sproer C."/>
            <person name="Streit W.R."/>
            <person name="Rodriguez L.M."/>
            <person name="Overmann J."/>
            <person name="Jimenez D.J."/>
        </authorList>
    </citation>
    <scope>NUCLEOTIDE SEQUENCE</scope>
    <source>
        <strain evidence="7">MAG 3858</strain>
    </source>
</reference>
<dbReference type="InterPro" id="IPR014327">
    <property type="entry name" value="RNA_pol_sigma70_bacteroid"/>
</dbReference>
<dbReference type="GO" id="GO:0006352">
    <property type="term" value="P:DNA-templated transcription initiation"/>
    <property type="evidence" value="ECO:0007669"/>
    <property type="project" value="InterPro"/>
</dbReference>
<dbReference type="Proteomes" id="UP001214530">
    <property type="component" value="Chromosome"/>
</dbReference>
<dbReference type="GO" id="GO:0003677">
    <property type="term" value="F:DNA binding"/>
    <property type="evidence" value="ECO:0007669"/>
    <property type="project" value="InterPro"/>
</dbReference>